<comment type="function">
    <text evidence="10">RNA helicase.</text>
</comment>
<evidence type="ECO:0000256" key="7">
    <source>
        <dbReference type="ARBA" id="ARBA00022840"/>
    </source>
</evidence>
<keyword evidence="7 9" id="KW-0067">ATP-binding</keyword>
<evidence type="ECO:0000256" key="10">
    <source>
        <dbReference type="RuleBase" id="RU365068"/>
    </source>
</evidence>
<accession>A0A4P9Y7P5</accession>
<proteinExistence type="inferred from homology"/>
<keyword evidence="6 9" id="KW-0347">Helicase</keyword>
<dbReference type="Pfam" id="PF13959">
    <property type="entry name" value="CTE_SPB4"/>
    <property type="match status" value="1"/>
</dbReference>
<dbReference type="CDD" id="cd17960">
    <property type="entry name" value="DEADc_DDX55"/>
    <property type="match status" value="1"/>
</dbReference>
<dbReference type="Gene3D" id="3.40.50.300">
    <property type="entry name" value="P-loop containing nucleotide triphosphate hydrolases"/>
    <property type="match status" value="2"/>
</dbReference>
<dbReference type="InterPro" id="IPR001650">
    <property type="entry name" value="Helicase_C-like"/>
</dbReference>
<keyword evidence="4 9" id="KW-0547">Nucleotide-binding</keyword>
<dbReference type="AlphaFoldDB" id="A0A4P9Y7P5"/>
<dbReference type="GO" id="GO:0005524">
    <property type="term" value="F:ATP binding"/>
    <property type="evidence" value="ECO:0007669"/>
    <property type="project" value="UniProtKB-UniRule"/>
</dbReference>
<evidence type="ECO:0000259" key="12">
    <source>
        <dbReference type="PROSITE" id="PS51194"/>
    </source>
</evidence>
<dbReference type="InterPro" id="IPR011545">
    <property type="entry name" value="DEAD/DEAH_box_helicase_dom"/>
</dbReference>
<dbReference type="InterPro" id="IPR027417">
    <property type="entry name" value="P-loop_NTPase"/>
</dbReference>
<comment type="catalytic activity">
    <reaction evidence="10">
        <text>ATP + H2O = ADP + phosphate + H(+)</text>
        <dbReference type="Rhea" id="RHEA:13065"/>
        <dbReference type="ChEBI" id="CHEBI:15377"/>
        <dbReference type="ChEBI" id="CHEBI:15378"/>
        <dbReference type="ChEBI" id="CHEBI:30616"/>
        <dbReference type="ChEBI" id="CHEBI:43474"/>
        <dbReference type="ChEBI" id="CHEBI:456216"/>
        <dbReference type="EC" id="3.6.4.13"/>
    </reaction>
</comment>
<comment type="domain">
    <text evidence="10">The Q motif is unique to and characteristic of the DEAD box family of RNA helicases and controls ATP binding and hydrolysis.</text>
</comment>
<dbReference type="PROSITE" id="PS00039">
    <property type="entry name" value="DEAD_ATP_HELICASE"/>
    <property type="match status" value="1"/>
</dbReference>
<dbReference type="GO" id="GO:0003723">
    <property type="term" value="F:RNA binding"/>
    <property type="evidence" value="ECO:0007669"/>
    <property type="project" value="UniProtKB-UniRule"/>
</dbReference>
<evidence type="ECO:0000256" key="3">
    <source>
        <dbReference type="ARBA" id="ARBA00022552"/>
    </source>
</evidence>
<evidence type="ECO:0000256" key="5">
    <source>
        <dbReference type="ARBA" id="ARBA00022801"/>
    </source>
</evidence>
<protein>
    <recommendedName>
        <fullName evidence="10">ATP-dependent RNA helicase</fullName>
        <ecNumber evidence="10">3.6.4.13</ecNumber>
    </recommendedName>
</protein>
<keyword evidence="8 10" id="KW-0694">RNA-binding</keyword>
<dbReference type="OrthoDB" id="7396459at2759"/>
<sequence>FHQMTPVQASAIPLFLHNKDVVVEAVTGSGKTLAFVLPLLERILKTEQSASRPLDPVEGGDVKSSRPIQAIIISPTRELARQIHQVILSFSPYLPVAIPSLLLVGGSTSSAASDLEAIRTKRPAILVGTPGRLEELIVPNGEAGRGARVQVRGVDALVLDEADRLLDMGFSRGINRILQILPKQRRTALFSATMTEALGELVRAGLRNPARVTVRVEGKKQEEETGEGEGRKIPSALQIGYILCQPEEKLGQVCRLVEREPRLKFILYFGTCAQVDYFGRILAKLTCIRRLEGLEVYPLHGQMDAKKREASLAGFTKHSGKGGAILVCTDVAARGLDIPDVDRVIQYDAPQDPKVFAHRCGRTGRAGREGRAIILLHRGREEVYVEFLRVRRIPMVQHPFEREADEGMDALSEEVRSIAIKDRDVYEKGIKAFVSHVQSYSKHEASYIFRLKDLPIGRVAKGYGLLRLPKMPELSGSGGQEGFTPWEGDISEIRYAEKAREKQRQTNL</sequence>
<dbReference type="SMART" id="SM00490">
    <property type="entry name" value="HELICc"/>
    <property type="match status" value="1"/>
</dbReference>
<evidence type="ECO:0000256" key="9">
    <source>
        <dbReference type="RuleBase" id="RU000492"/>
    </source>
</evidence>
<dbReference type="EC" id="3.6.4.13" evidence="10"/>
<feature type="non-terminal residue" evidence="13">
    <location>
        <position position="508"/>
    </location>
</feature>
<keyword evidence="14" id="KW-1185">Reference proteome</keyword>
<feature type="domain" description="Helicase C-terminal" evidence="12">
    <location>
        <begin position="249"/>
        <end position="416"/>
    </location>
</feature>
<dbReference type="Pfam" id="PF00270">
    <property type="entry name" value="DEAD"/>
    <property type="match status" value="1"/>
</dbReference>
<feature type="domain" description="Helicase ATP-binding" evidence="11">
    <location>
        <begin position="12"/>
        <end position="212"/>
    </location>
</feature>
<evidence type="ECO:0000313" key="13">
    <source>
        <dbReference type="EMBL" id="RKP14812.1"/>
    </source>
</evidence>
<feature type="non-terminal residue" evidence="13">
    <location>
        <position position="1"/>
    </location>
</feature>
<dbReference type="PROSITE" id="PS51192">
    <property type="entry name" value="HELICASE_ATP_BIND_1"/>
    <property type="match status" value="1"/>
</dbReference>
<dbReference type="Proteomes" id="UP000267251">
    <property type="component" value="Unassembled WGS sequence"/>
</dbReference>
<keyword evidence="5 9" id="KW-0378">Hydrolase</keyword>
<name>A0A4P9Y7P5_9FUNG</name>
<dbReference type="SMART" id="SM00487">
    <property type="entry name" value="DEXDc"/>
    <property type="match status" value="1"/>
</dbReference>
<evidence type="ECO:0000256" key="8">
    <source>
        <dbReference type="ARBA" id="ARBA00022884"/>
    </source>
</evidence>
<dbReference type="PROSITE" id="PS51194">
    <property type="entry name" value="HELICASE_CTER"/>
    <property type="match status" value="1"/>
</dbReference>
<evidence type="ECO:0000259" key="11">
    <source>
        <dbReference type="PROSITE" id="PS51192"/>
    </source>
</evidence>
<evidence type="ECO:0000256" key="4">
    <source>
        <dbReference type="ARBA" id="ARBA00022741"/>
    </source>
</evidence>
<dbReference type="GO" id="GO:0003724">
    <property type="term" value="F:RNA helicase activity"/>
    <property type="evidence" value="ECO:0007669"/>
    <property type="project" value="UniProtKB-EC"/>
</dbReference>
<dbReference type="CDD" id="cd18787">
    <property type="entry name" value="SF2_C_DEAD"/>
    <property type="match status" value="1"/>
</dbReference>
<keyword evidence="3" id="KW-0698">rRNA processing</keyword>
<dbReference type="Pfam" id="PF00271">
    <property type="entry name" value="Helicase_C"/>
    <property type="match status" value="1"/>
</dbReference>
<keyword evidence="2" id="KW-0690">Ribosome biogenesis</keyword>
<dbReference type="SUPFAM" id="SSF52540">
    <property type="entry name" value="P-loop containing nucleoside triphosphate hydrolases"/>
    <property type="match status" value="1"/>
</dbReference>
<dbReference type="GO" id="GO:0005730">
    <property type="term" value="C:nucleolus"/>
    <property type="evidence" value="ECO:0007669"/>
    <property type="project" value="UniProtKB-SubCell"/>
</dbReference>
<comment type="similarity">
    <text evidence="9">Belongs to the DEAD box helicase family.</text>
</comment>
<dbReference type="InterPro" id="IPR025313">
    <property type="entry name" value="SPB4-like_CTE"/>
</dbReference>
<evidence type="ECO:0000313" key="14">
    <source>
        <dbReference type="Proteomes" id="UP000267251"/>
    </source>
</evidence>
<comment type="subcellular location">
    <subcellularLocation>
        <location evidence="1">Nucleus</location>
        <location evidence="1">Nucleolus</location>
    </subcellularLocation>
</comment>
<gene>
    <name evidence="13" type="ORF">BJ684DRAFT_4272</name>
</gene>
<dbReference type="GO" id="GO:0006364">
    <property type="term" value="P:rRNA processing"/>
    <property type="evidence" value="ECO:0007669"/>
    <property type="project" value="UniProtKB-KW"/>
</dbReference>
<evidence type="ECO:0000256" key="6">
    <source>
        <dbReference type="ARBA" id="ARBA00022806"/>
    </source>
</evidence>
<dbReference type="SMART" id="SM01178">
    <property type="entry name" value="DUF4217"/>
    <property type="match status" value="1"/>
</dbReference>
<evidence type="ECO:0000256" key="2">
    <source>
        <dbReference type="ARBA" id="ARBA00022517"/>
    </source>
</evidence>
<dbReference type="EMBL" id="KZ987788">
    <property type="protein sequence ID" value="RKP14812.1"/>
    <property type="molecule type" value="Genomic_DNA"/>
</dbReference>
<organism evidence="13 14">
    <name type="scientific">Piptocephalis cylindrospora</name>
    <dbReference type="NCBI Taxonomy" id="1907219"/>
    <lineage>
        <taxon>Eukaryota</taxon>
        <taxon>Fungi</taxon>
        <taxon>Fungi incertae sedis</taxon>
        <taxon>Zoopagomycota</taxon>
        <taxon>Zoopagomycotina</taxon>
        <taxon>Zoopagomycetes</taxon>
        <taxon>Zoopagales</taxon>
        <taxon>Piptocephalidaceae</taxon>
        <taxon>Piptocephalis</taxon>
    </lineage>
</organism>
<evidence type="ECO:0000256" key="1">
    <source>
        <dbReference type="ARBA" id="ARBA00004604"/>
    </source>
</evidence>
<dbReference type="InterPro" id="IPR014001">
    <property type="entry name" value="Helicase_ATP-bd"/>
</dbReference>
<dbReference type="InterPro" id="IPR000629">
    <property type="entry name" value="RNA-helicase_DEAD-box_CS"/>
</dbReference>
<reference evidence="14" key="1">
    <citation type="journal article" date="2018" name="Nat. Microbiol.">
        <title>Leveraging single-cell genomics to expand the fungal tree of life.</title>
        <authorList>
            <person name="Ahrendt S.R."/>
            <person name="Quandt C.A."/>
            <person name="Ciobanu D."/>
            <person name="Clum A."/>
            <person name="Salamov A."/>
            <person name="Andreopoulos B."/>
            <person name="Cheng J.F."/>
            <person name="Woyke T."/>
            <person name="Pelin A."/>
            <person name="Henrissat B."/>
            <person name="Reynolds N.K."/>
            <person name="Benny G.L."/>
            <person name="Smith M.E."/>
            <person name="James T.Y."/>
            <person name="Grigoriev I.V."/>
        </authorList>
    </citation>
    <scope>NUCLEOTIDE SEQUENCE [LARGE SCALE GENOMIC DNA]</scope>
</reference>
<dbReference type="GO" id="GO:0016887">
    <property type="term" value="F:ATP hydrolysis activity"/>
    <property type="evidence" value="ECO:0007669"/>
    <property type="project" value="RHEA"/>
</dbReference>
<dbReference type="PANTHER" id="PTHR24031">
    <property type="entry name" value="RNA HELICASE"/>
    <property type="match status" value="1"/>
</dbReference>